<dbReference type="GO" id="GO:0008408">
    <property type="term" value="F:3'-5' exonuclease activity"/>
    <property type="evidence" value="ECO:0007669"/>
    <property type="project" value="InterPro"/>
</dbReference>
<feature type="domain" description="3'-5' exonuclease" evidence="11">
    <location>
        <begin position="186"/>
        <end position="368"/>
    </location>
</feature>
<evidence type="ECO:0000256" key="8">
    <source>
        <dbReference type="ARBA" id="ARBA00040531"/>
    </source>
</evidence>
<dbReference type="GO" id="GO:0006139">
    <property type="term" value="P:nucleobase-containing compound metabolic process"/>
    <property type="evidence" value="ECO:0007669"/>
    <property type="project" value="InterPro"/>
</dbReference>
<keyword evidence="2" id="KW-0540">Nuclease</keyword>
<evidence type="ECO:0000256" key="4">
    <source>
        <dbReference type="ARBA" id="ARBA00022801"/>
    </source>
</evidence>
<evidence type="ECO:0000256" key="9">
    <source>
        <dbReference type="ARBA" id="ARBA00042761"/>
    </source>
</evidence>
<dbReference type="GO" id="GO:0003676">
    <property type="term" value="F:nucleic acid binding"/>
    <property type="evidence" value="ECO:0007669"/>
    <property type="project" value="InterPro"/>
</dbReference>
<dbReference type="InParanoid" id="A0A163KF32"/>
<evidence type="ECO:0000313" key="13">
    <source>
        <dbReference type="Proteomes" id="UP000078561"/>
    </source>
</evidence>
<keyword evidence="5" id="KW-0269">Exonuclease</keyword>
<evidence type="ECO:0000256" key="10">
    <source>
        <dbReference type="SAM" id="MobiDB-lite"/>
    </source>
</evidence>
<dbReference type="InterPro" id="IPR012337">
    <property type="entry name" value="RNaseH-like_sf"/>
</dbReference>
<dbReference type="InterPro" id="IPR051132">
    <property type="entry name" value="3-5_Exonuclease_domain"/>
</dbReference>
<dbReference type="SUPFAM" id="SSF53098">
    <property type="entry name" value="Ribonuclease H-like"/>
    <property type="match status" value="1"/>
</dbReference>
<comment type="subcellular location">
    <subcellularLocation>
        <location evidence="1">Nucleus</location>
    </subcellularLocation>
</comment>
<dbReference type="GO" id="GO:0005634">
    <property type="term" value="C:nucleus"/>
    <property type="evidence" value="ECO:0007669"/>
    <property type="project" value="UniProtKB-SubCell"/>
</dbReference>
<evidence type="ECO:0000256" key="2">
    <source>
        <dbReference type="ARBA" id="ARBA00022722"/>
    </source>
</evidence>
<keyword evidence="3" id="KW-0479">Metal-binding</keyword>
<dbReference type="PANTHER" id="PTHR13620">
    <property type="entry name" value="3-5 EXONUCLEASE"/>
    <property type="match status" value="1"/>
</dbReference>
<evidence type="ECO:0000259" key="11">
    <source>
        <dbReference type="SMART" id="SM00474"/>
    </source>
</evidence>
<proteinExistence type="predicted"/>
<evidence type="ECO:0000313" key="12">
    <source>
        <dbReference type="EMBL" id="SAM07573.1"/>
    </source>
</evidence>
<dbReference type="EMBL" id="LT554760">
    <property type="protein sequence ID" value="SAM07573.1"/>
    <property type="molecule type" value="Genomic_DNA"/>
</dbReference>
<evidence type="ECO:0000256" key="5">
    <source>
        <dbReference type="ARBA" id="ARBA00022839"/>
    </source>
</evidence>
<name>A0A163KF32_ABSGL</name>
<dbReference type="PANTHER" id="PTHR13620:SF109">
    <property type="entry name" value="3'-5' EXONUCLEASE"/>
    <property type="match status" value="1"/>
</dbReference>
<dbReference type="SMART" id="SM00474">
    <property type="entry name" value="35EXOc"/>
    <property type="match status" value="1"/>
</dbReference>
<evidence type="ECO:0000256" key="3">
    <source>
        <dbReference type="ARBA" id="ARBA00022723"/>
    </source>
</evidence>
<feature type="region of interest" description="Disordered" evidence="10">
    <location>
        <begin position="139"/>
        <end position="164"/>
    </location>
</feature>
<protein>
    <recommendedName>
        <fullName evidence="8">3'-5' exonuclease</fullName>
    </recommendedName>
    <alternativeName>
        <fullName evidence="9">Werner Syndrome-like exonuclease</fullName>
    </alternativeName>
</protein>
<dbReference type="Proteomes" id="UP000078561">
    <property type="component" value="Unassembled WGS sequence"/>
</dbReference>
<organism evidence="12">
    <name type="scientific">Absidia glauca</name>
    <name type="common">Pin mould</name>
    <dbReference type="NCBI Taxonomy" id="4829"/>
    <lineage>
        <taxon>Eukaryota</taxon>
        <taxon>Fungi</taxon>
        <taxon>Fungi incertae sedis</taxon>
        <taxon>Mucoromycota</taxon>
        <taxon>Mucoromycotina</taxon>
        <taxon>Mucoromycetes</taxon>
        <taxon>Mucorales</taxon>
        <taxon>Cunninghamellaceae</taxon>
        <taxon>Absidia</taxon>
    </lineage>
</organism>
<dbReference type="GO" id="GO:0046872">
    <property type="term" value="F:metal ion binding"/>
    <property type="evidence" value="ECO:0007669"/>
    <property type="project" value="UniProtKB-KW"/>
</dbReference>
<dbReference type="STRING" id="4829.A0A163KF32"/>
<dbReference type="AlphaFoldDB" id="A0A163KF32"/>
<sequence length="384" mass="42918">MIRRICRYIRPRPFTQRPSMTNITPYTLTDLEQRAKLVPQTPVPKTWAPFTTTASNAKQSTVQVIPAQKVKQHYPFYAQYPYPAGYLPLPLPPPGTPPMPLPPIEYPPPSSASYPVPLPPTAHQAYPLLPPSKSTTIYQSQSTTVTYKATTTTPPKRTRPPKKPLSELETYIESLPDVVLPADYTVVLAKTRDQVDEELKKMIMKECVFGVDMEWKPSFRRGVPQNPVGLIQICGANKILLIQVAQMGGLSQGLVDFMKDPAILKTGVNIRGDGVKLYNDYRVLTDGLLDLRPLATKALQVTPAPACFNTSKTLRSLTGIFLHLRADKGKVRMSNWNRETLDAKQIEYAANDAYISYALYHTLMKASKSVESDLQLNHLSREGL</sequence>
<dbReference type="Pfam" id="PF01612">
    <property type="entry name" value="DNA_pol_A_exo1"/>
    <property type="match status" value="1"/>
</dbReference>
<keyword evidence="6" id="KW-0460">Magnesium</keyword>
<evidence type="ECO:0000256" key="6">
    <source>
        <dbReference type="ARBA" id="ARBA00022842"/>
    </source>
</evidence>
<feature type="compositionally biased region" description="Low complexity" evidence="10">
    <location>
        <begin position="143"/>
        <end position="155"/>
    </location>
</feature>
<dbReference type="OrthoDB" id="1920326at2759"/>
<reference evidence="12" key="1">
    <citation type="submission" date="2016-04" db="EMBL/GenBank/DDBJ databases">
        <authorList>
            <person name="Evans L.H."/>
            <person name="Alamgir A."/>
            <person name="Owens N."/>
            <person name="Weber N.D."/>
            <person name="Virtaneva K."/>
            <person name="Barbian K."/>
            <person name="Babar A."/>
            <person name="Rosenke K."/>
        </authorList>
    </citation>
    <scope>NUCLEOTIDE SEQUENCE [LARGE SCALE GENOMIC DNA]</scope>
    <source>
        <strain evidence="12">CBS 101.48</strain>
    </source>
</reference>
<keyword evidence="13" id="KW-1185">Reference proteome</keyword>
<dbReference type="InterPro" id="IPR036397">
    <property type="entry name" value="RNaseH_sf"/>
</dbReference>
<accession>A0A163KF32</accession>
<dbReference type="CDD" id="cd06141">
    <property type="entry name" value="WRN_exo"/>
    <property type="match status" value="1"/>
</dbReference>
<keyword evidence="4" id="KW-0378">Hydrolase</keyword>
<dbReference type="InterPro" id="IPR002562">
    <property type="entry name" value="3'-5'_exonuclease_dom"/>
</dbReference>
<keyword evidence="7" id="KW-0539">Nucleus</keyword>
<evidence type="ECO:0000256" key="7">
    <source>
        <dbReference type="ARBA" id="ARBA00023242"/>
    </source>
</evidence>
<evidence type="ECO:0000256" key="1">
    <source>
        <dbReference type="ARBA" id="ARBA00004123"/>
    </source>
</evidence>
<gene>
    <name evidence="12" type="primary">ABSGL_13216.1 scaffold 13659</name>
</gene>
<dbReference type="Gene3D" id="3.30.420.10">
    <property type="entry name" value="Ribonuclease H-like superfamily/Ribonuclease H"/>
    <property type="match status" value="1"/>
</dbReference>